<evidence type="ECO:0000313" key="3">
    <source>
        <dbReference type="EMBL" id="MBB2921315.1"/>
    </source>
</evidence>
<organism evidence="3 4">
    <name type="scientific">Cellulomonas cellasea</name>
    <dbReference type="NCBI Taxonomy" id="43670"/>
    <lineage>
        <taxon>Bacteria</taxon>
        <taxon>Bacillati</taxon>
        <taxon>Actinomycetota</taxon>
        <taxon>Actinomycetes</taxon>
        <taxon>Micrococcales</taxon>
        <taxon>Cellulomonadaceae</taxon>
        <taxon>Cellulomonas</taxon>
    </lineage>
</organism>
<dbReference type="RefSeq" id="WP_183294353.1">
    <property type="nucleotide sequence ID" value="NZ_JACHVX010000001.1"/>
</dbReference>
<comment type="caution">
    <text evidence="3">The sequence shown here is derived from an EMBL/GenBank/DDBJ whole genome shotgun (WGS) entry which is preliminary data.</text>
</comment>
<dbReference type="InterPro" id="IPR041223">
    <property type="entry name" value="ApeA_NTD"/>
</dbReference>
<proteinExistence type="predicted"/>
<dbReference type="Proteomes" id="UP000518206">
    <property type="component" value="Unassembled WGS sequence"/>
</dbReference>
<reference evidence="3 4" key="1">
    <citation type="submission" date="2020-08" db="EMBL/GenBank/DDBJ databases">
        <title>The Agave Microbiome: Exploring the role of microbial communities in plant adaptations to desert environments.</title>
        <authorList>
            <person name="Partida-Martinez L.P."/>
        </authorList>
    </citation>
    <scope>NUCLEOTIDE SEQUENCE [LARGE SCALE GENOMIC DNA]</scope>
    <source>
        <strain evidence="3 4">RAS26</strain>
    </source>
</reference>
<dbReference type="InterPro" id="IPR041229">
    <property type="entry name" value="HEPN_Apea"/>
</dbReference>
<accession>A0A7W4UBS6</accession>
<feature type="domain" description="Apea-like HEPN" evidence="1">
    <location>
        <begin position="346"/>
        <end position="422"/>
    </location>
</feature>
<dbReference type="Pfam" id="PF18739">
    <property type="entry name" value="HEPN_Apea"/>
    <property type="match status" value="1"/>
</dbReference>
<protein>
    <recommendedName>
        <fullName evidence="5">ApeA N-terminal domain-containing protein</fullName>
    </recommendedName>
</protein>
<dbReference type="AlphaFoldDB" id="A0A7W4UBS6"/>
<gene>
    <name evidence="3" type="ORF">FHR80_000209</name>
</gene>
<evidence type="ECO:0000313" key="4">
    <source>
        <dbReference type="Proteomes" id="UP000518206"/>
    </source>
</evidence>
<name>A0A7W4UBS6_9CELL</name>
<evidence type="ECO:0008006" key="5">
    <source>
        <dbReference type="Google" id="ProtNLM"/>
    </source>
</evidence>
<feature type="domain" description="ApeA N-terminal" evidence="2">
    <location>
        <begin position="67"/>
        <end position="290"/>
    </location>
</feature>
<sequence>MAPNELQIGKTRFGYMYDGNDATPQIRVQLHRRDAGHVELIIPWSRGGGEEFYRRWFAGDAVQFSDDPERTKYRYSVPSVLSFEDIDGHVALVGCSALGYTDTLGWGGGVGRARVRYAVIGGRSLEYGRINGMRTRVSGLQAWLGIRSVSTKWVDDGAVISTHAAPPREVSGIEGLSIIPTVWVQEGGEGETIVRESVMVQTLTENAERWDSHWETHGAVRDLVAIASWRNEEFAEVRVCRADDPLRVASGDPVGTAWHEVIGPQLKPESSATLKRHMHEFMFKPADLSADPIAAWIGLREEFSRAVKPMVSSLNVSGAVELRLAQAGIGMEALGYVLALKTRSASAANGLNFRQRLEVIVSEVPIELPFDVSEWVEGAAAAYNGIKHANRDLPDPIEILNRTRECQLVFRSWVAHRLGMAPELLQQAVDRDPMVHEYVALTDPADELPGAPIASQE</sequence>
<dbReference type="EMBL" id="JACHVX010000001">
    <property type="protein sequence ID" value="MBB2921315.1"/>
    <property type="molecule type" value="Genomic_DNA"/>
</dbReference>
<dbReference type="Pfam" id="PF18862">
    <property type="entry name" value="ApeA_NTD1"/>
    <property type="match status" value="1"/>
</dbReference>
<evidence type="ECO:0000259" key="2">
    <source>
        <dbReference type="Pfam" id="PF18862"/>
    </source>
</evidence>
<reference evidence="3 4" key="2">
    <citation type="submission" date="2020-08" db="EMBL/GenBank/DDBJ databases">
        <authorList>
            <person name="Partida-Martinez L."/>
            <person name="Huntemann M."/>
            <person name="Clum A."/>
            <person name="Wang J."/>
            <person name="Palaniappan K."/>
            <person name="Ritter S."/>
            <person name="Chen I.-M."/>
            <person name="Stamatis D."/>
            <person name="Reddy T."/>
            <person name="O'Malley R."/>
            <person name="Daum C."/>
            <person name="Shapiro N."/>
            <person name="Ivanova N."/>
            <person name="Kyrpides N."/>
            <person name="Woyke T."/>
        </authorList>
    </citation>
    <scope>NUCLEOTIDE SEQUENCE [LARGE SCALE GENOMIC DNA]</scope>
    <source>
        <strain evidence="3 4">RAS26</strain>
    </source>
</reference>
<evidence type="ECO:0000259" key="1">
    <source>
        <dbReference type="Pfam" id="PF18739"/>
    </source>
</evidence>